<keyword evidence="7" id="KW-0966">Cell projection</keyword>
<evidence type="ECO:0000256" key="1">
    <source>
        <dbReference type="ARBA" id="ARBA00005709"/>
    </source>
</evidence>
<dbReference type="Pfam" id="PF00669">
    <property type="entry name" value="Flagellin_N"/>
    <property type="match status" value="1"/>
</dbReference>
<keyword evidence="8" id="KW-1185">Reference proteome</keyword>
<comment type="subcellular location">
    <subcellularLocation>
        <location evidence="4">Secreted</location>
    </subcellularLocation>
    <subcellularLocation>
        <location evidence="4">Bacterial flagellum</location>
    </subcellularLocation>
</comment>
<protein>
    <recommendedName>
        <fullName evidence="4">Flagellin</fullName>
    </recommendedName>
</protein>
<evidence type="ECO:0000259" key="6">
    <source>
        <dbReference type="Pfam" id="PF00700"/>
    </source>
</evidence>
<dbReference type="RefSeq" id="WP_069515890.1">
    <property type="nucleotide sequence ID" value="NZ_FOFP01000002.1"/>
</dbReference>
<dbReference type="EMBL" id="FOFP01000002">
    <property type="protein sequence ID" value="SEP87072.1"/>
    <property type="molecule type" value="Genomic_DNA"/>
</dbReference>
<evidence type="ECO:0000256" key="3">
    <source>
        <dbReference type="ARBA" id="ARBA00023143"/>
    </source>
</evidence>
<dbReference type="InterPro" id="IPR042187">
    <property type="entry name" value="Flagellin_C_sub2"/>
</dbReference>
<proteinExistence type="inferred from homology"/>
<evidence type="ECO:0000313" key="8">
    <source>
        <dbReference type="Proteomes" id="UP000198512"/>
    </source>
</evidence>
<dbReference type="Gene3D" id="6.10.10.10">
    <property type="entry name" value="Flagellar export chaperone, C-terminal domain"/>
    <property type="match status" value="1"/>
</dbReference>
<evidence type="ECO:0000313" key="7">
    <source>
        <dbReference type="EMBL" id="SEP87072.1"/>
    </source>
</evidence>
<dbReference type="InterPro" id="IPR001492">
    <property type="entry name" value="Flagellin"/>
</dbReference>
<gene>
    <name evidence="7" type="ORF">SAMN05216600_102103</name>
</gene>
<keyword evidence="7" id="KW-0282">Flagellum</keyword>
<dbReference type="PANTHER" id="PTHR42792">
    <property type="entry name" value="FLAGELLIN"/>
    <property type="match status" value="1"/>
</dbReference>
<dbReference type="InterPro" id="IPR046358">
    <property type="entry name" value="Flagellin_C"/>
</dbReference>
<keyword evidence="2 4" id="KW-0964">Secreted</keyword>
<dbReference type="Gene3D" id="1.20.1330.10">
    <property type="entry name" value="f41 fragment of flagellin, N-terminal domain"/>
    <property type="match status" value="1"/>
</dbReference>
<name>A0ABY1B3Z0_9PSED</name>
<dbReference type="PANTHER" id="PTHR42792:SF2">
    <property type="entry name" value="FLAGELLIN"/>
    <property type="match status" value="1"/>
</dbReference>
<comment type="caution">
    <text evidence="7">The sequence shown here is derived from an EMBL/GenBank/DDBJ whole genome shotgun (WGS) entry which is preliminary data.</text>
</comment>
<evidence type="ECO:0000259" key="5">
    <source>
        <dbReference type="Pfam" id="PF00669"/>
    </source>
</evidence>
<dbReference type="Proteomes" id="UP000198512">
    <property type="component" value="Unassembled WGS sequence"/>
</dbReference>
<accession>A0ABY1B3Z0</accession>
<dbReference type="InterPro" id="IPR001029">
    <property type="entry name" value="Flagellin_N"/>
</dbReference>
<comment type="similarity">
    <text evidence="1 4">Belongs to the bacterial flagellin family.</text>
</comment>
<dbReference type="SUPFAM" id="SSF64518">
    <property type="entry name" value="Phase 1 flagellin"/>
    <property type="match status" value="1"/>
</dbReference>
<dbReference type="Gene3D" id="2.60.40.4390">
    <property type="match status" value="1"/>
</dbReference>
<dbReference type="Pfam" id="PF00700">
    <property type="entry name" value="Flagellin_C"/>
    <property type="match status" value="1"/>
</dbReference>
<organism evidence="7 8">
    <name type="scientific">Pseudomonas cuatrocienegasensis</name>
    <dbReference type="NCBI Taxonomy" id="543360"/>
    <lineage>
        <taxon>Bacteria</taxon>
        <taxon>Pseudomonadati</taxon>
        <taxon>Pseudomonadota</taxon>
        <taxon>Gammaproteobacteria</taxon>
        <taxon>Pseudomonadales</taxon>
        <taxon>Pseudomonadaceae</taxon>
        <taxon>Pseudomonas</taxon>
    </lineage>
</organism>
<reference evidence="7 8" key="1">
    <citation type="submission" date="2016-10" db="EMBL/GenBank/DDBJ databases">
        <authorList>
            <person name="Varghese N."/>
            <person name="Submissions S."/>
        </authorList>
    </citation>
    <scope>NUCLEOTIDE SEQUENCE [LARGE SCALE GENOMIC DNA]</scope>
    <source>
        <strain evidence="7 8">CIP 109853</strain>
    </source>
</reference>
<feature type="domain" description="Flagellin N-terminal" evidence="5">
    <location>
        <begin position="5"/>
        <end position="142"/>
    </location>
</feature>
<keyword evidence="3 4" id="KW-0975">Bacterial flagellum</keyword>
<sequence length="399" mass="40908">MALTVNTNIASLNTQRNLNTSSKALDTSLQRLSTGSRINSAKDDAAGLQISNRLSSQINGLNVAVKNSNDGISMAQTAEGALQQSTSILQRMRDLSLQSANGSNSDEERKALNSEVTELKKELNRISNTTTFGGKKLLDGSFETTTFQVGSAANETISVKIDEMSTESLEGTFSSGSITASSVATGTASASGAIAVSITMVGGEARTFSATFASGATQAEQVQALATVINDANIGVGAFVNESGSIDLVTSLGSGSEAGQIESLSFGSGATVDAAKTASASGTGTDIDVAEVTSGNLVDDIDITDVIGSQKAVIVIDDAIQAIDAQRADLGAVQNRFENTIGNLQNISENVSAARGRIQDTDFAAETANLTKNQILQQAGTAILAQANQLPQAVLSLLG</sequence>
<evidence type="ECO:0000256" key="4">
    <source>
        <dbReference type="RuleBase" id="RU362073"/>
    </source>
</evidence>
<keyword evidence="7" id="KW-0969">Cilium</keyword>
<comment type="function">
    <text evidence="4">Flagellin is the subunit protein which polymerizes to form the filaments of bacterial flagella.</text>
</comment>
<feature type="domain" description="Flagellin C-terminal" evidence="6">
    <location>
        <begin position="315"/>
        <end position="398"/>
    </location>
</feature>
<dbReference type="Gene3D" id="6.10.280.190">
    <property type="match status" value="1"/>
</dbReference>
<dbReference type="PRINTS" id="PR00207">
    <property type="entry name" value="FLAGELLIN"/>
</dbReference>
<evidence type="ECO:0000256" key="2">
    <source>
        <dbReference type="ARBA" id="ARBA00022525"/>
    </source>
</evidence>